<evidence type="ECO:0000313" key="2">
    <source>
        <dbReference type="EMBL" id="MFA1544637.1"/>
    </source>
</evidence>
<evidence type="ECO:0000313" key="3">
    <source>
        <dbReference type="Proteomes" id="UP001569963"/>
    </source>
</evidence>
<dbReference type="Proteomes" id="UP001569963">
    <property type="component" value="Unassembled WGS sequence"/>
</dbReference>
<accession>A0ABV4QN78</accession>
<comment type="caution">
    <text evidence="2">The sequence shown here is derived from an EMBL/GenBank/DDBJ whole genome shotgun (WGS) entry which is preliminary data.</text>
</comment>
<proteinExistence type="predicted"/>
<protein>
    <submittedName>
        <fullName evidence="2">Uncharacterized protein</fullName>
    </submittedName>
</protein>
<dbReference type="RefSeq" id="WP_088545101.1">
    <property type="nucleotide sequence ID" value="NZ_JAXCEI010000041.1"/>
</dbReference>
<dbReference type="EMBL" id="JAXCEI010000041">
    <property type="protein sequence ID" value="MFA1544637.1"/>
    <property type="molecule type" value="Genomic_DNA"/>
</dbReference>
<name>A0ABV4QN78_9ACTN</name>
<keyword evidence="3" id="KW-1185">Reference proteome</keyword>
<feature type="chain" id="PRO_5046593893" evidence="1">
    <location>
        <begin position="20"/>
        <end position="212"/>
    </location>
</feature>
<feature type="signal peptide" evidence="1">
    <location>
        <begin position="1"/>
        <end position="19"/>
    </location>
</feature>
<organism evidence="2 3">
    <name type="scientific">Actinomadura monticuli</name>
    <dbReference type="NCBI Taxonomy" id="3097367"/>
    <lineage>
        <taxon>Bacteria</taxon>
        <taxon>Bacillati</taxon>
        <taxon>Actinomycetota</taxon>
        <taxon>Actinomycetes</taxon>
        <taxon>Streptosporangiales</taxon>
        <taxon>Thermomonosporaceae</taxon>
        <taxon>Actinomadura</taxon>
    </lineage>
</organism>
<evidence type="ECO:0000256" key="1">
    <source>
        <dbReference type="SAM" id="SignalP"/>
    </source>
</evidence>
<keyword evidence="1" id="KW-0732">Signal</keyword>
<gene>
    <name evidence="2" type="ORF">SM611_37425</name>
</gene>
<reference evidence="2 3" key="1">
    <citation type="submission" date="2023-11" db="EMBL/GenBank/DDBJ databases">
        <title>Actinomadura monticuli sp. nov., isolated from volcanic ash.</title>
        <authorList>
            <person name="Lee S.D."/>
            <person name="Yang H."/>
            <person name="Kim I.S."/>
        </authorList>
    </citation>
    <scope>NUCLEOTIDE SEQUENCE [LARGE SCALE GENOMIC DNA]</scope>
    <source>
        <strain evidence="2 3">DLS-62</strain>
    </source>
</reference>
<sequence length="212" mass="23763">MKRFLCVASAFLFSSTVFASNELEINGLPLTLVLNDNNIAKVSSCSDFISLRKSGETVKNILDISEPDYDQAKAALTDCYINAYAIQNGLVKKDAPAPSLSDLLKHFPASEKLIVSDNEKEEVQKKFNGKSIWDTSPDFMMKGDVLQSQSDDTGYRLISYSTYSNRDGKDFNIVTIAAFTLHGTYGIRNSYIIKYKEEKIWEIQKVDENSPL</sequence>